<dbReference type="AlphaFoldDB" id="A0A2U2B507"/>
<keyword evidence="1" id="KW-0812">Transmembrane</keyword>
<accession>A0A2U2B507</accession>
<reference evidence="2 3" key="1">
    <citation type="submission" date="2018-05" db="EMBL/GenBank/DDBJ databases">
        <title>Marinilabilia rubrum sp. nov., isolated from saltern sediment.</title>
        <authorList>
            <person name="Zhang R."/>
        </authorList>
    </citation>
    <scope>NUCLEOTIDE SEQUENCE [LARGE SCALE GENOMIC DNA]</scope>
    <source>
        <strain evidence="2 3">WTE16</strain>
    </source>
</reference>
<dbReference type="EMBL" id="QEWP01000018">
    <property type="protein sequence ID" value="PWD98158.1"/>
    <property type="molecule type" value="Genomic_DNA"/>
</dbReference>
<feature type="transmembrane region" description="Helical" evidence="1">
    <location>
        <begin position="7"/>
        <end position="25"/>
    </location>
</feature>
<keyword evidence="1" id="KW-1133">Transmembrane helix</keyword>
<sequence>MQKLRYSLLIFGIIILIADVASINFKDLSWSENWHNYLIFIAMAGTLISIINSIRAARKSENQDSRKS</sequence>
<organism evidence="2 3">
    <name type="scientific">Marinilabilia rubra</name>
    <dbReference type="NCBI Taxonomy" id="2162893"/>
    <lineage>
        <taxon>Bacteria</taxon>
        <taxon>Pseudomonadati</taxon>
        <taxon>Bacteroidota</taxon>
        <taxon>Bacteroidia</taxon>
        <taxon>Marinilabiliales</taxon>
        <taxon>Marinilabiliaceae</taxon>
        <taxon>Marinilabilia</taxon>
    </lineage>
</organism>
<evidence type="ECO:0000256" key="1">
    <source>
        <dbReference type="SAM" id="Phobius"/>
    </source>
</evidence>
<protein>
    <submittedName>
        <fullName evidence="2">Uncharacterized protein</fullName>
    </submittedName>
</protein>
<gene>
    <name evidence="2" type="ORF">DDZ16_16835</name>
</gene>
<dbReference type="Proteomes" id="UP000244956">
    <property type="component" value="Unassembled WGS sequence"/>
</dbReference>
<keyword evidence="3" id="KW-1185">Reference proteome</keyword>
<evidence type="ECO:0000313" key="3">
    <source>
        <dbReference type="Proteomes" id="UP000244956"/>
    </source>
</evidence>
<name>A0A2U2B507_9BACT</name>
<dbReference type="RefSeq" id="WP_109265652.1">
    <property type="nucleotide sequence ID" value="NZ_QEWP01000018.1"/>
</dbReference>
<feature type="transmembrane region" description="Helical" evidence="1">
    <location>
        <begin position="37"/>
        <end position="57"/>
    </location>
</feature>
<keyword evidence="1" id="KW-0472">Membrane</keyword>
<proteinExistence type="predicted"/>
<evidence type="ECO:0000313" key="2">
    <source>
        <dbReference type="EMBL" id="PWD98158.1"/>
    </source>
</evidence>
<comment type="caution">
    <text evidence="2">The sequence shown here is derived from an EMBL/GenBank/DDBJ whole genome shotgun (WGS) entry which is preliminary data.</text>
</comment>
<dbReference type="OrthoDB" id="1123136at2"/>